<keyword evidence="5 12" id="KW-0645">Protease</keyword>
<evidence type="ECO:0000256" key="13">
    <source>
        <dbReference type="SAM" id="MobiDB-lite"/>
    </source>
</evidence>
<dbReference type="GO" id="GO:0006518">
    <property type="term" value="P:peptide metabolic process"/>
    <property type="evidence" value="ECO:0007669"/>
    <property type="project" value="TreeGrafter"/>
</dbReference>
<dbReference type="InterPro" id="IPR024079">
    <property type="entry name" value="MetalloPept_cat_dom_sf"/>
</dbReference>
<dbReference type="GO" id="GO:0005759">
    <property type="term" value="C:mitochondrial matrix"/>
    <property type="evidence" value="ECO:0007669"/>
    <property type="project" value="UniProtKB-SubCell"/>
</dbReference>
<comment type="similarity">
    <text evidence="3 12">Belongs to the peptidase M3 family.</text>
</comment>
<dbReference type="Gene3D" id="3.40.390.10">
    <property type="entry name" value="Collagenase (Catalytic Domain)"/>
    <property type="match status" value="2"/>
</dbReference>
<accession>A0AAD5X806</accession>
<dbReference type="GO" id="GO:0046872">
    <property type="term" value="F:metal ion binding"/>
    <property type="evidence" value="ECO:0007669"/>
    <property type="project" value="UniProtKB-UniRule"/>
</dbReference>
<evidence type="ECO:0000256" key="4">
    <source>
        <dbReference type="ARBA" id="ARBA00012441"/>
    </source>
</evidence>
<dbReference type="SUPFAM" id="SSF47113">
    <property type="entry name" value="Histone-fold"/>
    <property type="match status" value="1"/>
</dbReference>
<dbReference type="InterPro" id="IPR001567">
    <property type="entry name" value="Pept_M3A_M3B_dom"/>
</dbReference>
<proteinExistence type="inferred from homology"/>
<sequence length="975" mass="107826">MIEEENMEEVAMNEAGDGSEAAAHLSLSALDKERLLPIANVARLMKRALPENAKIAKDAKDCVQECVSEFISFVTSEASDRCAMEKRKTVNGEDILWAMQQLGFDNYNDCLKIYLQKYRESTKSERGSAMLAMREDNIALKDKEILMQIRSLVKWTKGTQTIYTAQVNLGTALQKHFDLVDQESQARDQGPSWLFGYSRPLNSGDKPWTVAAQTAVRRAQRLAALLSASSTTSNSNSSTSASNSNSYRASTSNSHSTTGNNSTVTLPLTVAVKRLDALSDELCAVLDATELVLNVHPDPSAVRDAANANALLTNFMNELNTDRGLFTSLDAAIGSVAWMPQQTPSVQTTAVAQLLMKDFRKSGIHLSGSDRKRFVSVSDHILSLGNKFVRASSQPSCETIEIENAQASLTGVDPRLVYQLTRSSPNNDNNIAVIHMDHPNATLSANLILKTARNENVRRFVYRALNSASEESVATLEELLKKRAELANLLGSSSYSEMWLGDKMATSPENVMFFLASLSSENKPLAQAEISRLATLKKLHTQNNKATINAWDEMFFAQFLSSPQQQQPKQNQSHPASSLPQTIDTSLRPFFSVGTTIAGISELLTNLYGIRLEPASVRLGETWHPDVRKVQIVHETEGVIGIVYMDLFARESSSGSSNTSSGDIVEKFDGAAQFTVRCSRRLEDYEEYCGEAREGGLSSKETEVWRRESSPGNESGGGLYQLPIVVLVTQFERPISKFTPSLLSLTEVETLFHEIGHVMHSVVARTDYQHISGTRCALDFVEVPSNFLESFARDESVLVAIGTHYKTGAKVPVEMIRAVRARQGLLEAVEKQKQLKMAVLDQMYHSEYMKEINFNSTEMLQKIQNDVHVVPYVEGTQWQTQFSHLFSYGASYYSYFWARRVSDALRSRIFATGSNTAPLTTAVGLSKASLARDQLRKGGEVVKSELLQWGGGRDPWIGLKKAGIDIEDLNSFRGG</sequence>
<evidence type="ECO:0000256" key="12">
    <source>
        <dbReference type="RuleBase" id="RU003435"/>
    </source>
</evidence>
<dbReference type="GO" id="GO:0004222">
    <property type="term" value="F:metalloendopeptidase activity"/>
    <property type="evidence" value="ECO:0007669"/>
    <property type="project" value="UniProtKB-EC"/>
</dbReference>
<evidence type="ECO:0000256" key="8">
    <source>
        <dbReference type="ARBA" id="ARBA00022833"/>
    </source>
</evidence>
<dbReference type="Pfam" id="PF01432">
    <property type="entry name" value="Peptidase_M3"/>
    <property type="match status" value="1"/>
</dbReference>
<keyword evidence="7 12" id="KW-0378">Hydrolase</keyword>
<dbReference type="Gene3D" id="1.10.20.10">
    <property type="entry name" value="Histone, subunit A"/>
    <property type="match status" value="1"/>
</dbReference>
<evidence type="ECO:0000256" key="10">
    <source>
        <dbReference type="ARBA" id="ARBA00023049"/>
    </source>
</evidence>
<evidence type="ECO:0000256" key="2">
    <source>
        <dbReference type="ARBA" id="ARBA00004305"/>
    </source>
</evidence>
<dbReference type="SUPFAM" id="SSF55486">
    <property type="entry name" value="Metalloproteases ('zincins'), catalytic domain"/>
    <property type="match status" value="1"/>
</dbReference>
<evidence type="ECO:0000256" key="6">
    <source>
        <dbReference type="ARBA" id="ARBA00022723"/>
    </source>
</evidence>
<evidence type="ECO:0000256" key="1">
    <source>
        <dbReference type="ARBA" id="ARBA00000436"/>
    </source>
</evidence>
<feature type="region of interest" description="Disordered" evidence="13">
    <location>
        <begin position="227"/>
        <end position="263"/>
    </location>
</feature>
<evidence type="ECO:0000256" key="9">
    <source>
        <dbReference type="ARBA" id="ARBA00022946"/>
    </source>
</evidence>
<evidence type="ECO:0000256" key="11">
    <source>
        <dbReference type="ARBA" id="ARBA00023128"/>
    </source>
</evidence>
<keyword evidence="11" id="KW-0496">Mitochondrion</keyword>
<dbReference type="InterPro" id="IPR045090">
    <property type="entry name" value="Pept_M3A_M3B"/>
</dbReference>
<name>A0AAD5X806_9FUNG</name>
<reference evidence="16" key="1">
    <citation type="submission" date="2020-05" db="EMBL/GenBank/DDBJ databases">
        <title>Phylogenomic resolution of chytrid fungi.</title>
        <authorList>
            <person name="Stajich J.E."/>
            <person name="Amses K."/>
            <person name="Simmons R."/>
            <person name="Seto K."/>
            <person name="Myers J."/>
            <person name="Bonds A."/>
            <person name="Quandt C.A."/>
            <person name="Barry K."/>
            <person name="Liu P."/>
            <person name="Grigoriev I."/>
            <person name="Longcore J.E."/>
            <person name="James T.Y."/>
        </authorList>
    </citation>
    <scope>NUCLEOTIDE SEQUENCE</scope>
    <source>
        <strain evidence="16">JEL0513</strain>
    </source>
</reference>
<dbReference type="GO" id="GO:0043565">
    <property type="term" value="F:sequence-specific DNA binding"/>
    <property type="evidence" value="ECO:0007669"/>
    <property type="project" value="InterPro"/>
</dbReference>
<organism evidence="16 17">
    <name type="scientific">Physocladia obscura</name>
    <dbReference type="NCBI Taxonomy" id="109957"/>
    <lineage>
        <taxon>Eukaryota</taxon>
        <taxon>Fungi</taxon>
        <taxon>Fungi incertae sedis</taxon>
        <taxon>Chytridiomycota</taxon>
        <taxon>Chytridiomycota incertae sedis</taxon>
        <taxon>Chytridiomycetes</taxon>
        <taxon>Chytridiales</taxon>
        <taxon>Chytriomycetaceae</taxon>
        <taxon>Physocladia</taxon>
    </lineage>
</organism>
<comment type="subcellular location">
    <subcellularLocation>
        <location evidence="2">Mitochondrion matrix</location>
    </subcellularLocation>
</comment>
<feature type="domain" description="Transcription factor CBF/NF-Y/archaeal histone" evidence="14">
    <location>
        <begin position="35"/>
        <end position="99"/>
    </location>
</feature>
<evidence type="ECO:0000259" key="15">
    <source>
        <dbReference type="Pfam" id="PF01432"/>
    </source>
</evidence>
<evidence type="ECO:0000313" key="16">
    <source>
        <dbReference type="EMBL" id="KAJ3096366.1"/>
    </source>
</evidence>
<dbReference type="InterPro" id="IPR009072">
    <property type="entry name" value="Histone-fold"/>
</dbReference>
<dbReference type="PROSITE" id="PS00685">
    <property type="entry name" value="NFYB_HAP3"/>
    <property type="match status" value="1"/>
</dbReference>
<dbReference type="FunFam" id="1.10.20.10:FF:000099">
    <property type="entry name" value="nuclear transcription factor Y subunit beta"/>
    <property type="match status" value="1"/>
</dbReference>
<dbReference type="InterPro" id="IPR024077">
    <property type="entry name" value="Neurolysin/TOP_dom2"/>
</dbReference>
<dbReference type="AlphaFoldDB" id="A0AAD5X806"/>
<evidence type="ECO:0000259" key="14">
    <source>
        <dbReference type="Pfam" id="PF00808"/>
    </source>
</evidence>
<dbReference type="EMBL" id="JADGJH010002605">
    <property type="protein sequence ID" value="KAJ3096366.1"/>
    <property type="molecule type" value="Genomic_DNA"/>
</dbReference>
<dbReference type="GO" id="GO:0005634">
    <property type="term" value="C:nucleus"/>
    <property type="evidence" value="ECO:0007669"/>
    <property type="project" value="InterPro"/>
</dbReference>
<keyword evidence="17" id="KW-1185">Reference proteome</keyword>
<dbReference type="CDD" id="cd22907">
    <property type="entry name" value="HFD_NFYB"/>
    <property type="match status" value="1"/>
</dbReference>
<protein>
    <recommendedName>
        <fullName evidence="4">mitochondrial intermediate peptidase</fullName>
        <ecNumber evidence="4">3.4.24.59</ecNumber>
    </recommendedName>
</protein>
<feature type="domain" description="Peptidase M3A/M3B catalytic" evidence="15">
    <location>
        <begin position="449"/>
        <end position="968"/>
    </location>
</feature>
<evidence type="ECO:0000313" key="17">
    <source>
        <dbReference type="Proteomes" id="UP001211907"/>
    </source>
</evidence>
<comment type="cofactor">
    <cofactor evidence="12">
        <name>Zn(2+)</name>
        <dbReference type="ChEBI" id="CHEBI:29105"/>
    </cofactor>
    <text evidence="12">Binds 1 zinc ion.</text>
</comment>
<comment type="caution">
    <text evidence="16">The sequence shown here is derived from an EMBL/GenBank/DDBJ whole genome shotgun (WGS) entry which is preliminary data.</text>
</comment>
<dbReference type="Gene3D" id="1.10.1370.10">
    <property type="entry name" value="Neurolysin, domain 3"/>
    <property type="match status" value="2"/>
</dbReference>
<dbReference type="PANTHER" id="PTHR11804">
    <property type="entry name" value="PROTEASE M3 THIMET OLIGOPEPTIDASE-RELATED"/>
    <property type="match status" value="1"/>
</dbReference>
<keyword evidence="6 12" id="KW-0479">Metal-binding</keyword>
<dbReference type="InterPro" id="IPR003956">
    <property type="entry name" value="Transcrpt_fac_NFYB/HAP3_CS"/>
</dbReference>
<dbReference type="InterPro" id="IPR003958">
    <property type="entry name" value="CBFA_NFYB_domain"/>
</dbReference>
<dbReference type="CDD" id="cd06457">
    <property type="entry name" value="M3A_MIP"/>
    <property type="match status" value="1"/>
</dbReference>
<comment type="catalytic activity">
    <reaction evidence="1">
        <text>Release of an N-terminal octapeptide as second stage of processing of some proteins imported into the mitochondrion.</text>
        <dbReference type="EC" id="3.4.24.59"/>
    </reaction>
</comment>
<dbReference type="PRINTS" id="PR00615">
    <property type="entry name" value="CCAATSUBUNTA"/>
</dbReference>
<keyword evidence="10 12" id="KW-0482">Metalloprotease</keyword>
<dbReference type="InterPro" id="IPR033851">
    <property type="entry name" value="M3A_MIP"/>
</dbReference>
<dbReference type="Pfam" id="PF00808">
    <property type="entry name" value="CBFD_NFYB_HMF"/>
    <property type="match status" value="1"/>
</dbReference>
<dbReference type="EC" id="3.4.24.59" evidence="4"/>
<keyword evidence="8 12" id="KW-0862">Zinc</keyword>
<dbReference type="GO" id="GO:0006627">
    <property type="term" value="P:protein processing involved in protein targeting to mitochondrion"/>
    <property type="evidence" value="ECO:0007669"/>
    <property type="project" value="TreeGrafter"/>
</dbReference>
<evidence type="ECO:0000256" key="7">
    <source>
        <dbReference type="ARBA" id="ARBA00022801"/>
    </source>
</evidence>
<dbReference type="GO" id="GO:0046982">
    <property type="term" value="F:protein heterodimerization activity"/>
    <property type="evidence" value="ECO:0007669"/>
    <property type="project" value="InterPro"/>
</dbReference>
<dbReference type="GO" id="GO:0006355">
    <property type="term" value="P:regulation of DNA-templated transcription"/>
    <property type="evidence" value="ECO:0007669"/>
    <property type="project" value="InterPro"/>
</dbReference>
<dbReference type="PANTHER" id="PTHR11804:SF79">
    <property type="entry name" value="MITOCHONDRIAL INTERMEDIATE PEPTIDASE"/>
    <property type="match status" value="1"/>
</dbReference>
<keyword evidence="9" id="KW-0809">Transit peptide</keyword>
<gene>
    <name evidence="16" type="primary">OCT1</name>
    <name evidence="16" type="ORF">HK100_005586</name>
</gene>
<evidence type="ECO:0000256" key="5">
    <source>
        <dbReference type="ARBA" id="ARBA00022670"/>
    </source>
</evidence>
<evidence type="ECO:0000256" key="3">
    <source>
        <dbReference type="ARBA" id="ARBA00006040"/>
    </source>
</evidence>
<dbReference type="Proteomes" id="UP001211907">
    <property type="component" value="Unassembled WGS sequence"/>
</dbReference>